<accession>F8NJC3</accession>
<dbReference type="Proteomes" id="UP000008064">
    <property type="component" value="Unassembled WGS sequence"/>
</dbReference>
<protein>
    <submittedName>
        <fullName evidence="2">Uncharacterized protein</fullName>
    </submittedName>
</protein>
<name>F8NJC3_SERL9</name>
<feature type="region of interest" description="Disordered" evidence="1">
    <location>
        <begin position="1"/>
        <end position="24"/>
    </location>
</feature>
<dbReference type="GeneID" id="18814237"/>
<dbReference type="RefSeq" id="XP_007314063.1">
    <property type="nucleotide sequence ID" value="XM_007314001.1"/>
</dbReference>
<sequence length="86" mass="9523">MSANSPLEKPTEPELEVASSKGSKKCRLPAGDFDILPPPKKNMKKLFTSAFIERSKEVNVYFARKRLSLARATRATLTSAEHTAKC</sequence>
<evidence type="ECO:0000313" key="2">
    <source>
        <dbReference type="EMBL" id="EGO29821.1"/>
    </source>
</evidence>
<dbReference type="HOGENOM" id="CLU_2499261_0_0_1"/>
<organism>
    <name type="scientific">Serpula lacrymans var. lacrymans (strain S7.9)</name>
    <name type="common">Dry rot fungus</name>
    <dbReference type="NCBI Taxonomy" id="578457"/>
    <lineage>
        <taxon>Eukaryota</taxon>
        <taxon>Fungi</taxon>
        <taxon>Dikarya</taxon>
        <taxon>Basidiomycota</taxon>
        <taxon>Agaricomycotina</taxon>
        <taxon>Agaricomycetes</taxon>
        <taxon>Agaricomycetidae</taxon>
        <taxon>Boletales</taxon>
        <taxon>Coniophorineae</taxon>
        <taxon>Serpulaceae</taxon>
        <taxon>Serpula</taxon>
    </lineage>
</organism>
<evidence type="ECO:0000256" key="1">
    <source>
        <dbReference type="SAM" id="MobiDB-lite"/>
    </source>
</evidence>
<reference evidence="2" key="1">
    <citation type="submission" date="2011-04" db="EMBL/GenBank/DDBJ databases">
        <title>Evolution of plant cell wall degrading machinery underlies the functional diversity of forest fungi.</title>
        <authorList>
            <consortium name="US DOE Joint Genome Institute (JGI-PGF)"/>
            <person name="Eastwood D.C."/>
            <person name="Floudas D."/>
            <person name="Binder M."/>
            <person name="Majcherczyk A."/>
            <person name="Schneider P."/>
            <person name="Aerts A."/>
            <person name="Asiegbu F.O."/>
            <person name="Baker S.E."/>
            <person name="Barry K."/>
            <person name="Bendiksby M."/>
            <person name="Blumentritt M."/>
            <person name="Coutinho P.M."/>
            <person name="Cullen D."/>
            <person name="Cullen D."/>
            <person name="Gathman A."/>
            <person name="Goodell B."/>
            <person name="Henrissat B."/>
            <person name="Ihrmark K."/>
            <person name="Kauserud H."/>
            <person name="Kohler A."/>
            <person name="LaButti K."/>
            <person name="Lapidus A."/>
            <person name="Lavin J.L."/>
            <person name="Lee Y.-H."/>
            <person name="Lindquist E."/>
            <person name="Lilly W."/>
            <person name="Lucas S."/>
            <person name="Morin E."/>
            <person name="Murat C."/>
            <person name="Oguiza J.A."/>
            <person name="Park J."/>
            <person name="Pisabarro A.G."/>
            <person name="Riley R."/>
            <person name="Rosling A."/>
            <person name="Salamov A."/>
            <person name="Schmidt O."/>
            <person name="Schmutz J."/>
            <person name="Skrede I."/>
            <person name="Stenlid J."/>
            <person name="Wiebenga A."/>
            <person name="Xie X."/>
            <person name="Kues U."/>
            <person name="Hibbett D.S."/>
            <person name="Hoffmeister D."/>
            <person name="Hogberg N."/>
            <person name="Martin F."/>
            <person name="Grigoriev I.V."/>
            <person name="Watkinson S.C."/>
        </authorList>
    </citation>
    <scope>NUCLEOTIDE SEQUENCE</scope>
    <source>
        <strain evidence="2">S7.9</strain>
    </source>
</reference>
<proteinExistence type="predicted"/>
<dbReference type="EMBL" id="GL945429">
    <property type="protein sequence ID" value="EGO29821.1"/>
    <property type="molecule type" value="Genomic_DNA"/>
</dbReference>
<gene>
    <name evidence="2" type="ORF">SERLADRAFT_433779</name>
</gene>
<dbReference type="AlphaFoldDB" id="F8NJC3"/>
<dbReference type="KEGG" id="sla:SERLADRAFT_433779"/>